<dbReference type="Proteomes" id="UP001176941">
    <property type="component" value="Chromosome 5"/>
</dbReference>
<evidence type="ECO:0000313" key="2">
    <source>
        <dbReference type="Proteomes" id="UP001176941"/>
    </source>
</evidence>
<gene>
    <name evidence="1" type="ORF">MRATA1EN1_LOCUS24469</name>
</gene>
<proteinExistence type="predicted"/>
<organism evidence="1 2">
    <name type="scientific">Rangifer tarandus platyrhynchus</name>
    <name type="common">Svalbard reindeer</name>
    <dbReference type="NCBI Taxonomy" id="3082113"/>
    <lineage>
        <taxon>Eukaryota</taxon>
        <taxon>Metazoa</taxon>
        <taxon>Chordata</taxon>
        <taxon>Craniata</taxon>
        <taxon>Vertebrata</taxon>
        <taxon>Euteleostomi</taxon>
        <taxon>Mammalia</taxon>
        <taxon>Eutheria</taxon>
        <taxon>Laurasiatheria</taxon>
        <taxon>Artiodactyla</taxon>
        <taxon>Ruminantia</taxon>
        <taxon>Pecora</taxon>
        <taxon>Cervidae</taxon>
        <taxon>Odocoileinae</taxon>
        <taxon>Rangifer</taxon>
    </lineage>
</organism>
<accession>A0ABN8ZNL2</accession>
<reference evidence="1" key="1">
    <citation type="submission" date="2023-04" db="EMBL/GenBank/DDBJ databases">
        <authorList>
            <consortium name="ELIXIR-Norway"/>
        </authorList>
    </citation>
    <scope>NUCLEOTIDE SEQUENCE [LARGE SCALE GENOMIC DNA]</scope>
</reference>
<sequence length="113" mass="12761">MLRYYLLCHHGQILLSEPISTSVKWVVSLPPRCHEGYLGEGRCSVHAGFLPSFTKILPCAHTWQHPTVKQAREWALFSGNVMSYWETIIPTLLGTPWQPSEGEECAERVPAQA</sequence>
<evidence type="ECO:0000313" key="1">
    <source>
        <dbReference type="EMBL" id="CAI9175507.1"/>
    </source>
</evidence>
<name>A0ABN8ZNL2_RANTA</name>
<protein>
    <submittedName>
        <fullName evidence="1">Uncharacterized protein</fullName>
    </submittedName>
</protein>
<dbReference type="EMBL" id="OX459941">
    <property type="protein sequence ID" value="CAI9175507.1"/>
    <property type="molecule type" value="Genomic_DNA"/>
</dbReference>
<keyword evidence="2" id="KW-1185">Reference proteome</keyword>